<dbReference type="PANTHER" id="PTHR30595:SF6">
    <property type="entry name" value="SCHLAFEN ALBA-2 DOMAIN-CONTAINING PROTEIN"/>
    <property type="match status" value="1"/>
</dbReference>
<dbReference type="InterPro" id="IPR038461">
    <property type="entry name" value="Schlafen_AlbA_2_dom_sf"/>
</dbReference>
<dbReference type="STRING" id="69322.SAMN05443669_102322"/>
<evidence type="ECO:0000259" key="1">
    <source>
        <dbReference type="Pfam" id="PF04326"/>
    </source>
</evidence>
<dbReference type="RefSeq" id="WP_073353985.1">
    <property type="nucleotide sequence ID" value="NZ_FRBU01000023.1"/>
</dbReference>
<dbReference type="OrthoDB" id="9768354at2"/>
<dbReference type="Gene3D" id="3.30.565.60">
    <property type="match status" value="1"/>
</dbReference>
<dbReference type="PANTHER" id="PTHR30595">
    <property type="entry name" value="GLPR-RELATED TRANSCRIPTIONAL REPRESSOR"/>
    <property type="match status" value="1"/>
</dbReference>
<protein>
    <submittedName>
        <fullName evidence="2">Predicted transcriptional regulator, contains HTH domain</fullName>
    </submittedName>
</protein>
<dbReference type="EMBL" id="FRBU01000023">
    <property type="protein sequence ID" value="SHM13851.1"/>
    <property type="molecule type" value="Genomic_DNA"/>
</dbReference>
<name>A0A1M7GC92_9FLAO</name>
<reference evidence="3" key="1">
    <citation type="submission" date="2016-11" db="EMBL/GenBank/DDBJ databases">
        <authorList>
            <person name="Varghese N."/>
            <person name="Submissions S."/>
        </authorList>
    </citation>
    <scope>NUCLEOTIDE SEQUENCE [LARGE SCALE GENOMIC DNA]</scope>
    <source>
        <strain evidence="3">DSM 3661</strain>
    </source>
</reference>
<dbReference type="InterPro" id="IPR038475">
    <property type="entry name" value="RecG_C_sf"/>
</dbReference>
<feature type="domain" description="Schlafen AlbA-2" evidence="1">
    <location>
        <begin position="24"/>
        <end position="146"/>
    </location>
</feature>
<dbReference type="Proteomes" id="UP000184260">
    <property type="component" value="Unassembled WGS sequence"/>
</dbReference>
<evidence type="ECO:0000313" key="3">
    <source>
        <dbReference type="Proteomes" id="UP000184260"/>
    </source>
</evidence>
<evidence type="ECO:0000313" key="2">
    <source>
        <dbReference type="EMBL" id="SHM13851.1"/>
    </source>
</evidence>
<sequence>MPLIDKTLEIIEHCLKNNSYKEVETERIELKDLSNNGKWTELYSTVCAFLNTNGGNIIIGINENVRDKKYKFTGFNYHDENKLKELSAKFTDKLGNSKHLLNYFPNYEIRDFLDGKVAIIYVEKLPEDEKFVYHNKIAYKRKFTGDHKLTEKEIKAQEELKIELINAQELSIVPNTSIELINIEKLNEYIVQLNIGKKVETLKADLTTAIPFLNRKGFVREGSPTLLGMLVCGDYVEDYIQGKCEVDCYVEVKNKIAEDKQIYRENIIDLIQKSVNFVFRNTKVGITSEKGGTAQPEYPEDLVREIVNNALAHRDYKSNRFIIIEIRPNKNLMIQNPGSFQEKQRLHVDTNQGKIRRIIPIQYARNPKLTDLLKSFNRWEGKGKGLASLTDACLENLIDMPYYILSEDEIKLFVPKGKVYDDKMEIWLKCYAGYLSEKYGKELSEEENVILSYFYKSETLNRLDRYTILLTSDNNHKNIISNLEEKGLLIKNNNSTEIYPVYIVDRVLTETDYSAKLNTIFKSDFELLPDKYKNVLNAIYQHSTFGNQNEILGANSIGNFIYFSENKSIEDSKKFENFKRTIRTIFNKLEEKKFIVRKNNKKSDFKINRSYQHLSDLFENKT</sequence>
<dbReference type="InterPro" id="IPR007421">
    <property type="entry name" value="Schlafen_AlbA_2_dom"/>
</dbReference>
<dbReference type="AlphaFoldDB" id="A0A1M7GC92"/>
<proteinExistence type="predicted"/>
<dbReference type="Gene3D" id="3.30.950.30">
    <property type="entry name" value="Schlafen, AAA domain"/>
    <property type="match status" value="1"/>
</dbReference>
<keyword evidence="3" id="KW-1185">Reference proteome</keyword>
<dbReference type="Pfam" id="PF04326">
    <property type="entry name" value="SLFN_AlbA_2"/>
    <property type="match status" value="1"/>
</dbReference>
<accession>A0A1M7GC92</accession>
<organism evidence="2 3">
    <name type="scientific">Flavobacterium xanthum</name>
    <dbReference type="NCBI Taxonomy" id="69322"/>
    <lineage>
        <taxon>Bacteria</taxon>
        <taxon>Pseudomonadati</taxon>
        <taxon>Bacteroidota</taxon>
        <taxon>Flavobacteriia</taxon>
        <taxon>Flavobacteriales</taxon>
        <taxon>Flavobacteriaceae</taxon>
        <taxon>Flavobacterium</taxon>
    </lineage>
</organism>
<gene>
    <name evidence="2" type="ORF">SAMN05443669_102322</name>
</gene>